<keyword evidence="5" id="KW-1185">Reference proteome</keyword>
<dbReference type="EMBL" id="MUHG01000005">
    <property type="protein sequence ID" value="OXB20945.1"/>
    <property type="molecule type" value="Genomic_DNA"/>
</dbReference>
<reference evidence="2" key="1">
    <citation type="submission" date="2016-09" db="EMBL/GenBank/DDBJ databases">
        <authorList>
            <person name="Capua I."/>
            <person name="De Benedictis P."/>
            <person name="Joannis T."/>
            <person name="Lombin L.H."/>
            <person name="Cattoli G."/>
        </authorList>
    </citation>
    <scope>NUCLEOTIDE SEQUENCE [LARGE SCALE GENOMIC DNA]</scope>
    <source>
        <strain evidence="2">MSU</strain>
    </source>
</reference>
<evidence type="ECO:0000313" key="4">
    <source>
        <dbReference type="Proteomes" id="UP000180252"/>
    </source>
</evidence>
<reference evidence="4" key="2">
    <citation type="submission" date="2016-09" db="EMBL/GenBank/DDBJ databases">
        <authorList>
            <person name="Chen S."/>
            <person name="Walker E."/>
        </authorList>
    </citation>
    <scope>NUCLEOTIDE SEQUENCE [LARGE SCALE GENOMIC DNA]</scope>
    <source>
        <strain evidence="4">MSU</strain>
    </source>
</reference>
<gene>
    <name evidence="3" type="ORF">B0A71_04935</name>
    <name evidence="2" type="ORF">BHE19_03760</name>
</gene>
<evidence type="ECO:0000313" key="2">
    <source>
        <dbReference type="EMBL" id="OHT46634.1"/>
    </source>
</evidence>
<organism evidence="2 4">
    <name type="scientific">Flavobacterium tructae</name>
    <dbReference type="NCBI Taxonomy" id="1114873"/>
    <lineage>
        <taxon>Bacteria</taxon>
        <taxon>Pseudomonadati</taxon>
        <taxon>Bacteroidota</taxon>
        <taxon>Flavobacteriia</taxon>
        <taxon>Flavobacteriales</taxon>
        <taxon>Flavobacteriaceae</taxon>
        <taxon>Flavobacterium</taxon>
    </lineage>
</organism>
<feature type="chain" id="PRO_5010341944" description="S9 family peptidase" evidence="1">
    <location>
        <begin position="24"/>
        <end position="481"/>
    </location>
</feature>
<dbReference type="Proteomes" id="UP000180252">
    <property type="component" value="Unassembled WGS sequence"/>
</dbReference>
<comment type="caution">
    <text evidence="2">The sequence shown here is derived from an EMBL/GenBank/DDBJ whole genome shotgun (WGS) entry which is preliminary data.</text>
</comment>
<evidence type="ECO:0000256" key="1">
    <source>
        <dbReference type="SAM" id="SignalP"/>
    </source>
</evidence>
<feature type="signal peptide" evidence="1">
    <location>
        <begin position="1"/>
        <end position="23"/>
    </location>
</feature>
<dbReference type="RefSeq" id="WP_070906327.1">
    <property type="nucleotide sequence ID" value="NZ_MIKE01000011.1"/>
</dbReference>
<evidence type="ECO:0000313" key="3">
    <source>
        <dbReference type="EMBL" id="OXB20945.1"/>
    </source>
</evidence>
<evidence type="ECO:0008006" key="6">
    <source>
        <dbReference type="Google" id="ProtNLM"/>
    </source>
</evidence>
<dbReference type="Proteomes" id="UP000198319">
    <property type="component" value="Unassembled WGS sequence"/>
</dbReference>
<sequence>MKKLLLFLLVTYQSTLLSQTVLASYPLDLKRYDQNNTIVNVENKATHDVFVFATNTQNLTILKYNNALFLKDEFIVSRANLENKSILGYSFSEDGNPTLYWASEDSSEILVVKYYLETKTYKILKFQYPSSSEYIVAKFQSNNLLYLLSKELTSHTLTAYVFKNGIVEERIFDFSAFTFQNKRGQSVNFSQLIKENPIIKIDPKDYTPLDKASKKSKIYLEDNHLILTLDHNPKETQLFDLNLDNQDVIEKKITQSEIKTPRKISNSFYHEKKLYQINANEDELVLDIKNYDSGELVKNIRVTKEDTIRFKTSPFLVQQGGERKPRELRNTKRFLQHLGALEIGLSLYDNGISTSMTLGGTPRVGGAYYTVMNDTFTWDYLPVVNDETVFFETALNQKSEFVAKDPAPMALDNLYYFLNNNRKAILDNIFRFDDYYILGYYDTALKQYQMRKFTDGFPENETQNPIIDKAVFSKPFSFERP</sequence>
<reference evidence="3 5" key="3">
    <citation type="submission" date="2016-11" db="EMBL/GenBank/DDBJ databases">
        <title>Whole genomes of Flavobacteriaceae.</title>
        <authorList>
            <person name="Stine C."/>
            <person name="Li C."/>
            <person name="Tadesse D."/>
        </authorList>
    </citation>
    <scope>NUCLEOTIDE SEQUENCE [LARGE SCALE GENOMIC DNA]</scope>
    <source>
        <strain evidence="3 5">ATCC BAA-2541</strain>
    </source>
</reference>
<proteinExistence type="predicted"/>
<dbReference type="STRING" id="1278819.BHE19_03760"/>
<dbReference type="OrthoDB" id="1331096at2"/>
<name>A0A1S1JAQ0_9FLAO</name>
<dbReference type="EMBL" id="MIKE01000011">
    <property type="protein sequence ID" value="OHT46634.1"/>
    <property type="molecule type" value="Genomic_DNA"/>
</dbReference>
<keyword evidence="1" id="KW-0732">Signal</keyword>
<dbReference type="AlphaFoldDB" id="A0A1S1JAQ0"/>
<accession>A0A1S1JAQ0</accession>
<evidence type="ECO:0000313" key="5">
    <source>
        <dbReference type="Proteomes" id="UP000198319"/>
    </source>
</evidence>
<protein>
    <recommendedName>
        <fullName evidence="6">S9 family peptidase</fullName>
    </recommendedName>
</protein>